<proteinExistence type="predicted"/>
<keyword evidence="5" id="KW-1185">Reference proteome</keyword>
<dbReference type="InterPro" id="IPR029052">
    <property type="entry name" value="Metallo-depent_PP-like"/>
</dbReference>
<evidence type="ECO:0000259" key="3">
    <source>
        <dbReference type="Pfam" id="PF09423"/>
    </source>
</evidence>
<reference evidence="4 5" key="1">
    <citation type="submission" date="2023-10" db="EMBL/GenBank/DDBJ databases">
        <title>Comparative genomics analysis reveals potential genetic determinants of host preference in Cryptosporidium xiaoi.</title>
        <authorList>
            <person name="Xiao L."/>
            <person name="Li J."/>
        </authorList>
    </citation>
    <scope>NUCLEOTIDE SEQUENCE [LARGE SCALE GENOMIC DNA]</scope>
    <source>
        <strain evidence="4 5">52996</strain>
    </source>
</reference>
<keyword evidence="1" id="KW-0472">Membrane</keyword>
<sequence length="467" mass="54065">MFIYIIFVFKLLLLCVFCLDRNVTKPIESLVFISCLDGQKVDPITGKYVSQDFWENITRDKPDALFWMGDAIYTKCNNIGCIKEGYNVQLNNSYYKKVVESGIFIEGTWDDHDYGVNNGDKTFQYKNESKHLFLDFISVPRYSERRSREGVYSSHIFGPPGKQVKVIFLDTRYNKDVHYLHKKYGVPQFSHFDTFMTSLFEASLFTLASIFGCGYSYEGDILGKEQWIWLEKELSESEANVNIIVSSIQVTTLYPVIESWGQFPESKNKLFNLLNKTKAKGVLFLSGDVHFGQIFELNDNKNFDIIEATSSGITHSIYDNIIERLAIGFSLPFYSKSKLKDGSKSFSLKRNYGRIDFKYNENKDKTNTITLNISIRDMQGKPQIIKEFVVKDDINSNIERLEHIKNLPHLINKRTFKQVFGRLCIFIVIILWGIQIVLMIVQTVFILLSFVIKYTNLSFLSGKKKKD</sequence>
<evidence type="ECO:0000256" key="1">
    <source>
        <dbReference type="SAM" id="Phobius"/>
    </source>
</evidence>
<dbReference type="SUPFAM" id="SSF56300">
    <property type="entry name" value="Metallo-dependent phosphatases"/>
    <property type="match status" value="1"/>
</dbReference>
<evidence type="ECO:0000313" key="4">
    <source>
        <dbReference type="EMBL" id="KAK6588333.1"/>
    </source>
</evidence>
<dbReference type="AlphaFoldDB" id="A0AAV9XUP5"/>
<keyword evidence="2" id="KW-0732">Signal</keyword>
<feature type="transmembrane region" description="Helical" evidence="1">
    <location>
        <begin position="419"/>
        <end position="452"/>
    </location>
</feature>
<comment type="caution">
    <text evidence="4">The sequence shown here is derived from an EMBL/GenBank/DDBJ whole genome shotgun (WGS) entry which is preliminary data.</text>
</comment>
<keyword evidence="1" id="KW-0812">Transmembrane</keyword>
<protein>
    <recommendedName>
        <fullName evidence="3">PhoD-like phosphatase metallophosphatase domain-containing protein</fullName>
    </recommendedName>
</protein>
<accession>A0AAV9XUP5</accession>
<feature type="signal peptide" evidence="2">
    <location>
        <begin position="1"/>
        <end position="18"/>
    </location>
</feature>
<feature type="chain" id="PRO_5043911759" description="PhoD-like phosphatase metallophosphatase domain-containing protein" evidence="2">
    <location>
        <begin position="19"/>
        <end position="467"/>
    </location>
</feature>
<gene>
    <name evidence="4" type="ORF">RS030_6884</name>
</gene>
<dbReference type="EMBL" id="JAWDEY010000034">
    <property type="protein sequence ID" value="KAK6588333.1"/>
    <property type="molecule type" value="Genomic_DNA"/>
</dbReference>
<dbReference type="Pfam" id="PF09423">
    <property type="entry name" value="PhoD"/>
    <property type="match status" value="1"/>
</dbReference>
<dbReference type="Proteomes" id="UP001311799">
    <property type="component" value="Unassembled WGS sequence"/>
</dbReference>
<organism evidence="4 5">
    <name type="scientific">Cryptosporidium xiaoi</name>
    <dbReference type="NCBI Taxonomy" id="659607"/>
    <lineage>
        <taxon>Eukaryota</taxon>
        <taxon>Sar</taxon>
        <taxon>Alveolata</taxon>
        <taxon>Apicomplexa</taxon>
        <taxon>Conoidasida</taxon>
        <taxon>Coccidia</taxon>
        <taxon>Eucoccidiorida</taxon>
        <taxon>Eimeriorina</taxon>
        <taxon>Cryptosporidiidae</taxon>
        <taxon>Cryptosporidium</taxon>
    </lineage>
</organism>
<dbReference type="PANTHER" id="PTHR33987:SF1">
    <property type="entry name" value="CALCINEURIN-LIKE METALLO-PHOSPHOESTERASE SUPERFAMILY PROTEIN"/>
    <property type="match status" value="1"/>
</dbReference>
<dbReference type="InterPro" id="IPR038607">
    <property type="entry name" value="PhoD-like_sf"/>
</dbReference>
<dbReference type="InterPro" id="IPR018946">
    <property type="entry name" value="PhoD-like_MPP"/>
</dbReference>
<dbReference type="Gene3D" id="3.60.21.70">
    <property type="entry name" value="PhoD-like phosphatase"/>
    <property type="match status" value="1"/>
</dbReference>
<evidence type="ECO:0000313" key="5">
    <source>
        <dbReference type="Proteomes" id="UP001311799"/>
    </source>
</evidence>
<dbReference type="PANTHER" id="PTHR33987">
    <property type="entry name" value="CALCINEURIN-LIKE METALLO-PHOSPHOESTERASE SUPERFAMILY PROTEIN"/>
    <property type="match status" value="1"/>
</dbReference>
<name>A0AAV9XUP5_9CRYT</name>
<evidence type="ECO:0000256" key="2">
    <source>
        <dbReference type="SAM" id="SignalP"/>
    </source>
</evidence>
<feature type="domain" description="PhoD-like phosphatase metallophosphatase" evidence="3">
    <location>
        <begin position="124"/>
        <end position="303"/>
    </location>
</feature>
<dbReference type="CDD" id="cd07389">
    <property type="entry name" value="MPP_PhoD"/>
    <property type="match status" value="1"/>
</dbReference>
<keyword evidence="1" id="KW-1133">Transmembrane helix</keyword>